<feature type="chain" id="PRO_5037725295" evidence="1">
    <location>
        <begin position="24"/>
        <end position="91"/>
    </location>
</feature>
<reference evidence="2" key="2">
    <citation type="submission" date="2020-09" db="EMBL/GenBank/DDBJ databases">
        <authorList>
            <person name="Sun Q."/>
            <person name="Kim S."/>
        </authorList>
    </citation>
    <scope>NUCLEOTIDE SEQUENCE</scope>
    <source>
        <strain evidence="2">KCTC 32437</strain>
    </source>
</reference>
<evidence type="ECO:0000256" key="1">
    <source>
        <dbReference type="SAM" id="SignalP"/>
    </source>
</evidence>
<feature type="signal peptide" evidence="1">
    <location>
        <begin position="1"/>
        <end position="23"/>
    </location>
</feature>
<protein>
    <submittedName>
        <fullName evidence="2">Uncharacterized protein</fullName>
    </submittedName>
</protein>
<dbReference type="EMBL" id="BMZE01000002">
    <property type="protein sequence ID" value="GHA20886.1"/>
    <property type="molecule type" value="Genomic_DNA"/>
</dbReference>
<evidence type="ECO:0000313" key="3">
    <source>
        <dbReference type="Proteomes" id="UP000646579"/>
    </source>
</evidence>
<dbReference type="RefSeq" id="WP_189424908.1">
    <property type="nucleotide sequence ID" value="NZ_BMZE01000002.1"/>
</dbReference>
<comment type="caution">
    <text evidence="2">The sequence shown here is derived from an EMBL/GenBank/DDBJ whole genome shotgun (WGS) entry which is preliminary data.</text>
</comment>
<organism evidence="2 3">
    <name type="scientific">Devosia pacifica</name>
    <dbReference type="NCBI Taxonomy" id="1335967"/>
    <lineage>
        <taxon>Bacteria</taxon>
        <taxon>Pseudomonadati</taxon>
        <taxon>Pseudomonadota</taxon>
        <taxon>Alphaproteobacteria</taxon>
        <taxon>Hyphomicrobiales</taxon>
        <taxon>Devosiaceae</taxon>
        <taxon>Devosia</taxon>
    </lineage>
</organism>
<accession>A0A918S2R3</accession>
<keyword evidence="1" id="KW-0732">Signal</keyword>
<proteinExistence type="predicted"/>
<reference evidence="2" key="1">
    <citation type="journal article" date="2014" name="Int. J. Syst. Evol. Microbiol.">
        <title>Complete genome sequence of Corynebacterium casei LMG S-19264T (=DSM 44701T), isolated from a smear-ripened cheese.</title>
        <authorList>
            <consortium name="US DOE Joint Genome Institute (JGI-PGF)"/>
            <person name="Walter F."/>
            <person name="Albersmeier A."/>
            <person name="Kalinowski J."/>
            <person name="Ruckert C."/>
        </authorList>
    </citation>
    <scope>NUCLEOTIDE SEQUENCE</scope>
    <source>
        <strain evidence="2">KCTC 32437</strain>
    </source>
</reference>
<name>A0A918S2R3_9HYPH</name>
<dbReference type="AlphaFoldDB" id="A0A918S2R3"/>
<dbReference type="Proteomes" id="UP000646579">
    <property type="component" value="Unassembled WGS sequence"/>
</dbReference>
<keyword evidence="3" id="KW-1185">Reference proteome</keyword>
<sequence length="91" mass="9796">MRKTILAALVATVGLTAAAPAFADTGRPFGEGSSDSREFAAYSILVRLQQSGVDATNVEEWGPLVRAYVRQDDGSTTMLFFEPDTLQQVTL</sequence>
<evidence type="ECO:0000313" key="2">
    <source>
        <dbReference type="EMBL" id="GHA20886.1"/>
    </source>
</evidence>
<gene>
    <name evidence="2" type="ORF">GCM10007989_15050</name>
</gene>